<organism evidence="2 3">
    <name type="scientific">Saitozyma podzolica</name>
    <dbReference type="NCBI Taxonomy" id="1890683"/>
    <lineage>
        <taxon>Eukaryota</taxon>
        <taxon>Fungi</taxon>
        <taxon>Dikarya</taxon>
        <taxon>Basidiomycota</taxon>
        <taxon>Agaricomycotina</taxon>
        <taxon>Tremellomycetes</taxon>
        <taxon>Tremellales</taxon>
        <taxon>Trimorphomycetaceae</taxon>
        <taxon>Saitozyma</taxon>
    </lineage>
</organism>
<evidence type="ECO:0008006" key="4">
    <source>
        <dbReference type="Google" id="ProtNLM"/>
    </source>
</evidence>
<evidence type="ECO:0000313" key="2">
    <source>
        <dbReference type="EMBL" id="RSH95864.1"/>
    </source>
</evidence>
<reference evidence="2 3" key="1">
    <citation type="submission" date="2018-11" db="EMBL/GenBank/DDBJ databases">
        <title>Genome sequence of Saitozyma podzolica DSM 27192.</title>
        <authorList>
            <person name="Aliyu H."/>
            <person name="Gorte O."/>
            <person name="Ochsenreither K."/>
        </authorList>
    </citation>
    <scope>NUCLEOTIDE SEQUENCE [LARGE SCALE GENOMIC DNA]</scope>
    <source>
        <strain evidence="2 3">DSM 27192</strain>
    </source>
</reference>
<feature type="compositionally biased region" description="Low complexity" evidence="1">
    <location>
        <begin position="571"/>
        <end position="586"/>
    </location>
</feature>
<comment type="caution">
    <text evidence="2">The sequence shown here is derived from an EMBL/GenBank/DDBJ whole genome shotgun (WGS) entry which is preliminary data.</text>
</comment>
<proteinExistence type="predicted"/>
<gene>
    <name evidence="2" type="ORF">EHS25_000957</name>
</gene>
<sequence length="749" mass="82779">MSLTLPPPQDYQDLADIGDEYAPLKAAKQLRRGKRISEIEMLYGKTAANAAVAANPDDVDERLEVLPELTKEFFESPFFRMFQVQRPVLDPHDFVARYLSHPHPNAAAMGPEGAILCHVLYAWAVSYGADERGQLDVPDGGGAPLGPLSLVAPGENEMRRESDRQRRFHRMKAVVEMVLREIDECGIMRKPSWDGVKALLLILPLTEGISSSLERLSMYEAALNQAYSLCSFSGVGYDGQPSGASGVNGGTDTTDGHHYVSTIRVRIYWYSFVHEGITTGLKGGRLHLDDGDLETIQDSIHHRALVINSQYLRSAIKMATAPINLALACRLINKALTGPAAKRRAEVSGEAVKEAWESLERCWEEFEAFKYSADTNTKYSTPEDILRFADGWKIFLFEAQNIIRKNLEGRLRNATGSALITDHSSPDAPHSQIVHLQHLLEISRSKCEVQTRQIMEIVKCHVGSRFFEWDASLVRDGTYYAAMLLARRGGSDEDISIYLQALNELRWAHGKCWERSAYLRREWAEARSSVSPERLLRNWGPGSAPPSSSFLPSLLPPLSLVNHDQPPRMDSSSLSKSPYTSPSMISPPFDLSSSSLSCFSILEHPQNPNPTPSHNPNILPPVRGLHHPPPDLLCAQNHTTTAPEHKWPPSIDGAHADVGDYAVYGTMTGRPPLAGGGGGTGTDMVQDVRKQNHSHGVVLTDGSAFVSYTMQGVRMGESGCRRAELAKTARMPEGESSWEVVEKWQGRTS</sequence>
<name>A0A427YXQ9_9TREE</name>
<evidence type="ECO:0000256" key="1">
    <source>
        <dbReference type="SAM" id="MobiDB-lite"/>
    </source>
</evidence>
<accession>A0A427YXQ9</accession>
<keyword evidence="3" id="KW-1185">Reference proteome</keyword>
<evidence type="ECO:0000313" key="3">
    <source>
        <dbReference type="Proteomes" id="UP000279259"/>
    </source>
</evidence>
<dbReference type="STRING" id="1890683.A0A427YXQ9"/>
<feature type="region of interest" description="Disordered" evidence="1">
    <location>
        <begin position="561"/>
        <end position="586"/>
    </location>
</feature>
<dbReference type="AlphaFoldDB" id="A0A427YXQ9"/>
<protein>
    <recommendedName>
        <fullName evidence="4">Transcription factor domain-containing protein</fullName>
    </recommendedName>
</protein>
<dbReference type="EMBL" id="RSCD01000001">
    <property type="protein sequence ID" value="RSH95864.1"/>
    <property type="molecule type" value="Genomic_DNA"/>
</dbReference>
<dbReference type="Proteomes" id="UP000279259">
    <property type="component" value="Unassembled WGS sequence"/>
</dbReference>
<dbReference type="OrthoDB" id="3263880at2759"/>